<dbReference type="Gene3D" id="3.30.370.10">
    <property type="entry name" value="Barstar-like"/>
    <property type="match status" value="1"/>
</dbReference>
<accession>A0A6I1HWN7</accession>
<dbReference type="AlphaFoldDB" id="A0A6I1HWN7"/>
<sequence length="156" mass="17191">MLAWQACNIRAVPSPGGRHDRRVDMLGSPGFFAVDELTAAKIMLDAQSDGKRVFCFPGHISSKAQFFDGVRATFPLDPPLHGYHSWDALADSLWSGLEGLQEEDIVIVWRGSRHMQMQAEEDFAIALDILHDLPGALADVALTVNQPKKLLVLQVV</sequence>
<protein>
    <recommendedName>
        <fullName evidence="2">Barstar (barnase inhibitor) domain-containing protein</fullName>
    </recommendedName>
</protein>
<evidence type="ECO:0000259" key="2">
    <source>
        <dbReference type="Pfam" id="PF01337"/>
    </source>
</evidence>
<evidence type="ECO:0000313" key="3">
    <source>
        <dbReference type="EMBL" id="KAB8061529.1"/>
    </source>
</evidence>
<dbReference type="InterPro" id="IPR000468">
    <property type="entry name" value="Barstar"/>
</dbReference>
<dbReference type="SUPFAM" id="SSF52038">
    <property type="entry name" value="Barstar-related"/>
    <property type="match status" value="1"/>
</dbReference>
<reference evidence="3 4" key="1">
    <citation type="submission" date="2019-10" db="EMBL/GenBank/DDBJ databases">
        <title>Three novel species isolated from a subtropical stream in China.</title>
        <authorList>
            <person name="Lu H."/>
        </authorList>
    </citation>
    <scope>NUCLEOTIDE SEQUENCE [LARGE SCALE GENOMIC DNA]</scope>
    <source>
        <strain evidence="3 4">FT13W</strain>
    </source>
</reference>
<dbReference type="EMBL" id="WFLI01000037">
    <property type="protein sequence ID" value="KAB8061529.1"/>
    <property type="molecule type" value="Genomic_DNA"/>
</dbReference>
<evidence type="ECO:0000256" key="1">
    <source>
        <dbReference type="ARBA" id="ARBA00006845"/>
    </source>
</evidence>
<feature type="domain" description="Barstar (barnase inhibitor)" evidence="2">
    <location>
        <begin position="59"/>
        <end position="134"/>
    </location>
</feature>
<comment type="caution">
    <text evidence="3">The sequence shown here is derived from an EMBL/GenBank/DDBJ whole genome shotgun (WGS) entry which is preliminary data.</text>
</comment>
<dbReference type="Proteomes" id="UP000468717">
    <property type="component" value="Unassembled WGS sequence"/>
</dbReference>
<name>A0A6I1HWN7_9BURK</name>
<gene>
    <name evidence="3" type="ORF">GCN75_23640</name>
</gene>
<dbReference type="Pfam" id="PF01337">
    <property type="entry name" value="Barstar"/>
    <property type="match status" value="1"/>
</dbReference>
<keyword evidence="4" id="KW-1185">Reference proteome</keyword>
<organism evidence="3 4">
    <name type="scientific">Janthinobacterium violaceinigrum</name>
    <dbReference type="NCBI Taxonomy" id="2654252"/>
    <lineage>
        <taxon>Bacteria</taxon>
        <taxon>Pseudomonadati</taxon>
        <taxon>Pseudomonadota</taxon>
        <taxon>Betaproteobacteria</taxon>
        <taxon>Burkholderiales</taxon>
        <taxon>Oxalobacteraceae</taxon>
        <taxon>Janthinobacterium</taxon>
    </lineage>
</organism>
<proteinExistence type="inferred from homology"/>
<comment type="similarity">
    <text evidence="1">Belongs to the barstar family.</text>
</comment>
<dbReference type="InterPro" id="IPR035905">
    <property type="entry name" value="Barstar-like_sf"/>
</dbReference>
<evidence type="ECO:0000313" key="4">
    <source>
        <dbReference type="Proteomes" id="UP000468717"/>
    </source>
</evidence>